<feature type="domain" description="Insertion element IS150 protein InsJ-like helix-turn-helix" evidence="3">
    <location>
        <begin position="32"/>
        <end position="86"/>
    </location>
</feature>
<gene>
    <name evidence="4" type="ORF">GG9_1018</name>
</gene>
<dbReference type="eggNOG" id="COG2963">
    <property type="taxonomic scope" value="Bacteria"/>
</dbReference>
<accession>F9GPN3</accession>
<dbReference type="EMBL" id="AFQO01000008">
    <property type="protein sequence ID" value="EGT75494.1"/>
    <property type="molecule type" value="Genomic_DNA"/>
</dbReference>
<dbReference type="PANTHER" id="PTHR33795">
    <property type="entry name" value="INSERTION ELEMENT IS150 PROTEIN INSJ"/>
    <property type="match status" value="1"/>
</dbReference>
<dbReference type="InterPro" id="IPR052057">
    <property type="entry name" value="IS150/IS1296_orfA-like"/>
</dbReference>
<evidence type="ECO:0000256" key="2">
    <source>
        <dbReference type="SAM" id="MobiDB-lite"/>
    </source>
</evidence>
<protein>
    <submittedName>
        <fullName evidence="4">Transposase</fullName>
    </submittedName>
</protein>
<dbReference type="Pfam" id="PF13518">
    <property type="entry name" value="HTH_28"/>
    <property type="match status" value="1"/>
</dbReference>
<evidence type="ECO:0000313" key="4">
    <source>
        <dbReference type="EMBL" id="EGT75494.1"/>
    </source>
</evidence>
<name>F9GPN3_HAEHA</name>
<dbReference type="InterPro" id="IPR036388">
    <property type="entry name" value="WH-like_DNA-bd_sf"/>
</dbReference>
<dbReference type="PANTHER" id="PTHR33795:SF1">
    <property type="entry name" value="INSERTION ELEMENT IS150 PROTEIN INSJ"/>
    <property type="match status" value="1"/>
</dbReference>
<dbReference type="InterPro" id="IPR055247">
    <property type="entry name" value="InsJ-like_HTH"/>
</dbReference>
<dbReference type="AlphaFoldDB" id="F9GPN3"/>
<dbReference type="Proteomes" id="UP000003258">
    <property type="component" value="Unassembled WGS sequence"/>
</dbReference>
<comment type="caution">
    <text evidence="4">The sequence shown here is derived from an EMBL/GenBank/DDBJ whole genome shotgun (WGS) entry which is preliminary data.</text>
</comment>
<dbReference type="Gene3D" id="1.10.10.10">
    <property type="entry name" value="Winged helix-like DNA-binding domain superfamily/Winged helix DNA-binding domain"/>
    <property type="match status" value="1"/>
</dbReference>
<evidence type="ECO:0000256" key="1">
    <source>
        <dbReference type="ARBA" id="ARBA00038232"/>
    </source>
</evidence>
<comment type="similarity">
    <text evidence="1">Belongs to the IS150/IS1296 orfA family.</text>
</comment>
<reference evidence="4 5" key="1">
    <citation type="journal article" date="2011" name="J. Bacteriol.">
        <title>Genome Sequences for Five Strains of the Emerging Pathogen Haemophilus haemolyticus.</title>
        <authorList>
            <person name="Jordan I.K."/>
            <person name="Conley A.B."/>
            <person name="Antonov I.V."/>
            <person name="Arthur R.A."/>
            <person name="Cook E.D."/>
            <person name="Cooper G.P."/>
            <person name="Jones B.L."/>
            <person name="Knipe K.M."/>
            <person name="Lee K.J."/>
            <person name="Liu X."/>
            <person name="Mitchell G.J."/>
            <person name="Pande P.R."/>
            <person name="Petit R.A."/>
            <person name="Qin S."/>
            <person name="Rajan V.N."/>
            <person name="Sarda S."/>
            <person name="Sebastian A."/>
            <person name="Tang S."/>
            <person name="Thapliyal R."/>
            <person name="Varghese N.J."/>
            <person name="Ye T."/>
            <person name="Katz L.S."/>
            <person name="Wang X."/>
            <person name="Rowe L."/>
            <person name="Frace M."/>
            <person name="Mayer L.W."/>
        </authorList>
    </citation>
    <scope>NUCLEOTIDE SEQUENCE [LARGE SCALE GENOMIC DNA]</scope>
    <source>
        <strain evidence="4 5">M19501</strain>
    </source>
</reference>
<feature type="region of interest" description="Disordered" evidence="2">
    <location>
        <begin position="77"/>
        <end position="101"/>
    </location>
</feature>
<proteinExistence type="inferred from homology"/>
<dbReference type="InterPro" id="IPR009057">
    <property type="entry name" value="Homeodomain-like_sf"/>
</dbReference>
<sequence length="140" mass="16048">MRSKLIGTPKVGLNKPTIEVQIFMGKHYTIEFKLQVLQPILNGKMSIREAARFYNIPSNALVGTWLKRFEKSGINGLIPCKPSGRPPMKPKYARMPPPPKTEEERLRLRILQLEAEVAYLKELRRLRLQDEAGPRKLSKG</sequence>
<dbReference type="SUPFAM" id="SSF46689">
    <property type="entry name" value="Homeodomain-like"/>
    <property type="match status" value="1"/>
</dbReference>
<organism evidence="4 5">
    <name type="scientific">Haemophilus haemolyticus M19501</name>
    <dbReference type="NCBI Taxonomy" id="1028803"/>
    <lineage>
        <taxon>Bacteria</taxon>
        <taxon>Pseudomonadati</taxon>
        <taxon>Pseudomonadota</taxon>
        <taxon>Gammaproteobacteria</taxon>
        <taxon>Pasteurellales</taxon>
        <taxon>Pasteurellaceae</taxon>
        <taxon>Haemophilus</taxon>
    </lineage>
</organism>
<evidence type="ECO:0000259" key="3">
    <source>
        <dbReference type="Pfam" id="PF13518"/>
    </source>
</evidence>
<evidence type="ECO:0000313" key="5">
    <source>
        <dbReference type="Proteomes" id="UP000003258"/>
    </source>
</evidence>
<feature type="compositionally biased region" description="Pro residues" evidence="2">
    <location>
        <begin position="84"/>
        <end position="99"/>
    </location>
</feature>